<dbReference type="Gene3D" id="1.10.10.10">
    <property type="entry name" value="Winged helix-like DNA-binding domain superfamily/Winged helix DNA-binding domain"/>
    <property type="match status" value="1"/>
</dbReference>
<dbReference type="InterPro" id="IPR036388">
    <property type="entry name" value="WH-like_DNA-bd_sf"/>
</dbReference>
<keyword evidence="4" id="KW-0472">Membrane</keyword>
<dbReference type="GO" id="GO:0006355">
    <property type="term" value="P:regulation of DNA-templated transcription"/>
    <property type="evidence" value="ECO:0007669"/>
    <property type="project" value="InterPro"/>
</dbReference>
<sequence length="153" mass="17482">MWRSFLSYGLVLGLLLSLLAWSKYRWLMLDHTTEIYVLVLAGVFIGVGIWVGLRWMAPQVIEKEVIQVYEPLTRPIPEVLEKYGISVREWEVLMQVSKGLSNEEIAEKLFVSTNTVKTHLGNLYAKLEVKRRTQAVEKARLLGLLQASTPPNV</sequence>
<dbReference type="SUPFAM" id="SSF46894">
    <property type="entry name" value="C-terminal effector domain of the bipartite response regulators"/>
    <property type="match status" value="1"/>
</dbReference>
<reference evidence="7" key="1">
    <citation type="submission" date="2018-02" db="EMBL/GenBank/DDBJ databases">
        <title>Genome sequencing of Solimonas sp. HR-BB.</title>
        <authorList>
            <person name="Lee Y."/>
            <person name="Jeon C.O."/>
        </authorList>
    </citation>
    <scope>NUCLEOTIDE SEQUENCE [LARGE SCALE GENOMIC DNA]</scope>
    <source>
        <strain evidence="7">HR-U</strain>
    </source>
</reference>
<evidence type="ECO:0000256" key="3">
    <source>
        <dbReference type="ARBA" id="ARBA00023163"/>
    </source>
</evidence>
<evidence type="ECO:0000259" key="5">
    <source>
        <dbReference type="PROSITE" id="PS50043"/>
    </source>
</evidence>
<feature type="domain" description="HTH luxR-type" evidence="5">
    <location>
        <begin position="78"/>
        <end position="143"/>
    </location>
</feature>
<protein>
    <submittedName>
        <fullName evidence="6">Helix-turn-helix transcriptional regulator</fullName>
    </submittedName>
</protein>
<dbReference type="EMBL" id="PTRA01000001">
    <property type="protein sequence ID" value="PQA59057.1"/>
    <property type="molecule type" value="Genomic_DNA"/>
</dbReference>
<gene>
    <name evidence="6" type="ORF">C5O19_05210</name>
</gene>
<keyword evidence="2" id="KW-0238">DNA-binding</keyword>
<dbReference type="InterPro" id="IPR000792">
    <property type="entry name" value="Tscrpt_reg_LuxR_C"/>
</dbReference>
<dbReference type="Pfam" id="PF00196">
    <property type="entry name" value="GerE"/>
    <property type="match status" value="1"/>
</dbReference>
<dbReference type="PRINTS" id="PR00038">
    <property type="entry name" value="HTHLUXR"/>
</dbReference>
<dbReference type="OrthoDB" id="9807565at2"/>
<dbReference type="CDD" id="cd06170">
    <property type="entry name" value="LuxR_C_like"/>
    <property type="match status" value="1"/>
</dbReference>
<evidence type="ECO:0000313" key="6">
    <source>
        <dbReference type="EMBL" id="PQA59057.1"/>
    </source>
</evidence>
<feature type="transmembrane region" description="Helical" evidence="4">
    <location>
        <begin position="36"/>
        <end position="53"/>
    </location>
</feature>
<dbReference type="AlphaFoldDB" id="A0A2S7IMV6"/>
<accession>A0A2S7IMV6</accession>
<dbReference type="InterPro" id="IPR016032">
    <property type="entry name" value="Sig_transdc_resp-reg_C-effctor"/>
</dbReference>
<dbReference type="GO" id="GO:0003677">
    <property type="term" value="F:DNA binding"/>
    <property type="evidence" value="ECO:0007669"/>
    <property type="project" value="UniProtKB-KW"/>
</dbReference>
<dbReference type="SMART" id="SM00421">
    <property type="entry name" value="HTH_LUXR"/>
    <property type="match status" value="1"/>
</dbReference>
<keyword evidence="7" id="KW-1185">Reference proteome</keyword>
<keyword evidence="4" id="KW-1133">Transmembrane helix</keyword>
<dbReference type="RefSeq" id="WP_104710255.1">
    <property type="nucleotide sequence ID" value="NZ_PTRA01000001.1"/>
</dbReference>
<keyword evidence="3" id="KW-0804">Transcription</keyword>
<evidence type="ECO:0000313" key="7">
    <source>
        <dbReference type="Proteomes" id="UP000239590"/>
    </source>
</evidence>
<dbReference type="PROSITE" id="PS00622">
    <property type="entry name" value="HTH_LUXR_1"/>
    <property type="match status" value="1"/>
</dbReference>
<evidence type="ECO:0000256" key="4">
    <source>
        <dbReference type="SAM" id="Phobius"/>
    </source>
</evidence>
<dbReference type="PROSITE" id="PS50043">
    <property type="entry name" value="HTH_LUXR_2"/>
    <property type="match status" value="1"/>
</dbReference>
<dbReference type="Proteomes" id="UP000239590">
    <property type="component" value="Unassembled WGS sequence"/>
</dbReference>
<evidence type="ECO:0000256" key="1">
    <source>
        <dbReference type="ARBA" id="ARBA00023015"/>
    </source>
</evidence>
<dbReference type="PANTHER" id="PTHR44688:SF16">
    <property type="entry name" value="DNA-BINDING TRANSCRIPTIONAL ACTIVATOR DEVR_DOSR"/>
    <property type="match status" value="1"/>
</dbReference>
<name>A0A2S7IMV6_9BACT</name>
<dbReference type="PANTHER" id="PTHR44688">
    <property type="entry name" value="DNA-BINDING TRANSCRIPTIONAL ACTIVATOR DEVR_DOSR"/>
    <property type="match status" value="1"/>
</dbReference>
<keyword evidence="1" id="KW-0805">Transcription regulation</keyword>
<keyword evidence="4" id="KW-0812">Transmembrane</keyword>
<organism evidence="6 7">
    <name type="scientific">Siphonobacter curvatus</name>
    <dbReference type="NCBI Taxonomy" id="2094562"/>
    <lineage>
        <taxon>Bacteria</taxon>
        <taxon>Pseudomonadati</taxon>
        <taxon>Bacteroidota</taxon>
        <taxon>Cytophagia</taxon>
        <taxon>Cytophagales</taxon>
        <taxon>Cytophagaceae</taxon>
        <taxon>Siphonobacter</taxon>
    </lineage>
</organism>
<comment type="caution">
    <text evidence="6">The sequence shown here is derived from an EMBL/GenBank/DDBJ whole genome shotgun (WGS) entry which is preliminary data.</text>
</comment>
<proteinExistence type="predicted"/>
<evidence type="ECO:0000256" key="2">
    <source>
        <dbReference type="ARBA" id="ARBA00023125"/>
    </source>
</evidence>